<dbReference type="PRINTS" id="PR00996">
    <property type="entry name" value="CHERMTFRASE"/>
</dbReference>
<name>A0A1I5ZER9_9RHOB</name>
<dbReference type="Proteomes" id="UP000243106">
    <property type="component" value="Unassembled WGS sequence"/>
</dbReference>
<evidence type="ECO:0000313" key="8">
    <source>
        <dbReference type="EMBL" id="SFQ54952.1"/>
    </source>
</evidence>
<dbReference type="STRING" id="93684.SAMN05421853_109117"/>
<dbReference type="Pfam" id="PF01739">
    <property type="entry name" value="CheR"/>
    <property type="match status" value="1"/>
</dbReference>
<dbReference type="AlphaFoldDB" id="A0A1I5ZER9"/>
<comment type="catalytic activity">
    <reaction evidence="1 5">
        <text>L-glutamyl-[protein] + S-adenosyl-L-methionine = [protein]-L-glutamate 5-O-methyl ester + S-adenosyl-L-homocysteine</text>
        <dbReference type="Rhea" id="RHEA:24452"/>
        <dbReference type="Rhea" id="RHEA-COMP:10208"/>
        <dbReference type="Rhea" id="RHEA-COMP:10311"/>
        <dbReference type="ChEBI" id="CHEBI:29973"/>
        <dbReference type="ChEBI" id="CHEBI:57856"/>
        <dbReference type="ChEBI" id="CHEBI:59789"/>
        <dbReference type="ChEBI" id="CHEBI:82795"/>
        <dbReference type="EC" id="2.1.1.80"/>
    </reaction>
</comment>
<organism evidence="8 9">
    <name type="scientific">Roseivivax halotolerans</name>
    <dbReference type="NCBI Taxonomy" id="93684"/>
    <lineage>
        <taxon>Bacteria</taxon>
        <taxon>Pseudomonadati</taxon>
        <taxon>Pseudomonadota</taxon>
        <taxon>Alphaproteobacteria</taxon>
        <taxon>Rhodobacterales</taxon>
        <taxon>Roseobacteraceae</taxon>
        <taxon>Roseivivax</taxon>
    </lineage>
</organism>
<dbReference type="InterPro" id="IPR029063">
    <property type="entry name" value="SAM-dependent_MTases_sf"/>
</dbReference>
<keyword evidence="3 5" id="KW-0808">Transferase</keyword>
<dbReference type="EMBL" id="FOXV01000009">
    <property type="protein sequence ID" value="SFQ54952.1"/>
    <property type="molecule type" value="Genomic_DNA"/>
</dbReference>
<comment type="function">
    <text evidence="5">Methylation of the membrane-bound methyl-accepting chemotaxis proteins (MCP) to form gamma-glutamyl methyl ester residues in MCP.</text>
</comment>
<evidence type="ECO:0000256" key="5">
    <source>
        <dbReference type="PIRNR" id="PIRNR000410"/>
    </source>
</evidence>
<feature type="binding site" evidence="6">
    <location>
        <position position="89"/>
    </location>
    <ligand>
        <name>S-adenosyl-L-methionine</name>
        <dbReference type="ChEBI" id="CHEBI:59789"/>
    </ligand>
</feature>
<dbReference type="GO" id="GO:0032259">
    <property type="term" value="P:methylation"/>
    <property type="evidence" value="ECO:0007669"/>
    <property type="project" value="UniProtKB-KW"/>
</dbReference>
<feature type="binding site" evidence="6">
    <location>
        <position position="85"/>
    </location>
    <ligand>
        <name>S-adenosyl-L-methionine</name>
        <dbReference type="ChEBI" id="CHEBI:59789"/>
    </ligand>
</feature>
<dbReference type="PROSITE" id="PS50123">
    <property type="entry name" value="CHER"/>
    <property type="match status" value="1"/>
</dbReference>
<evidence type="ECO:0000256" key="6">
    <source>
        <dbReference type="PIRSR" id="PIRSR000410-1"/>
    </source>
</evidence>
<evidence type="ECO:0000256" key="3">
    <source>
        <dbReference type="ARBA" id="ARBA00022679"/>
    </source>
</evidence>
<dbReference type="InterPro" id="IPR026024">
    <property type="entry name" value="Chemotaxis_MeTrfase_CheR"/>
</dbReference>
<reference evidence="9" key="1">
    <citation type="submission" date="2016-10" db="EMBL/GenBank/DDBJ databases">
        <authorList>
            <person name="Varghese N."/>
            <person name="Submissions S."/>
        </authorList>
    </citation>
    <scope>NUCLEOTIDE SEQUENCE [LARGE SCALE GENOMIC DNA]</scope>
    <source>
        <strain evidence="9">JCM 10271</strain>
    </source>
</reference>
<feature type="binding site" evidence="6">
    <location>
        <position position="83"/>
    </location>
    <ligand>
        <name>S-adenosyl-L-methionine</name>
        <dbReference type="ChEBI" id="CHEBI:59789"/>
    </ligand>
</feature>
<dbReference type="GO" id="GO:0008983">
    <property type="term" value="F:protein-glutamate O-methyltransferase activity"/>
    <property type="evidence" value="ECO:0007669"/>
    <property type="project" value="UniProtKB-EC"/>
</dbReference>
<feature type="binding site" evidence="6">
    <location>
        <begin position="227"/>
        <end position="228"/>
    </location>
    <ligand>
        <name>S-adenosyl-L-methionine</name>
        <dbReference type="ChEBI" id="CHEBI:59789"/>
    </ligand>
</feature>
<dbReference type="PANTHER" id="PTHR24422">
    <property type="entry name" value="CHEMOTAXIS PROTEIN METHYLTRANSFERASE"/>
    <property type="match status" value="1"/>
</dbReference>
<dbReference type="SMART" id="SM00138">
    <property type="entry name" value="MeTrc"/>
    <property type="match status" value="1"/>
</dbReference>
<evidence type="ECO:0000256" key="1">
    <source>
        <dbReference type="ARBA" id="ARBA00001541"/>
    </source>
</evidence>
<feature type="binding site" evidence="6">
    <location>
        <position position="127"/>
    </location>
    <ligand>
        <name>S-adenosyl-L-methionine</name>
        <dbReference type="ChEBI" id="CHEBI:59789"/>
    </ligand>
</feature>
<dbReference type="Gene3D" id="1.10.155.10">
    <property type="entry name" value="Chemotaxis receptor methyltransferase CheR, N-terminal domain"/>
    <property type="match status" value="1"/>
</dbReference>
<keyword evidence="4 5" id="KW-0949">S-adenosyl-L-methionine</keyword>
<evidence type="ECO:0000256" key="4">
    <source>
        <dbReference type="ARBA" id="ARBA00022691"/>
    </source>
</evidence>
<dbReference type="EC" id="2.1.1.80" evidence="5"/>
<dbReference type="SUPFAM" id="SSF47757">
    <property type="entry name" value="Chemotaxis receptor methyltransferase CheR, N-terminal domain"/>
    <property type="match status" value="1"/>
</dbReference>
<gene>
    <name evidence="8" type="ORF">SAMN05421853_109117</name>
</gene>
<dbReference type="Gene3D" id="3.40.50.150">
    <property type="entry name" value="Vaccinia Virus protein VP39"/>
    <property type="match status" value="1"/>
</dbReference>
<protein>
    <recommendedName>
        <fullName evidence="5">Chemotaxis protein methyltransferase</fullName>
        <ecNumber evidence="5">2.1.1.80</ecNumber>
    </recommendedName>
</protein>
<dbReference type="InterPro" id="IPR000780">
    <property type="entry name" value="CheR_MeTrfase"/>
</dbReference>
<keyword evidence="9" id="KW-1185">Reference proteome</keyword>
<evidence type="ECO:0000313" key="9">
    <source>
        <dbReference type="Proteomes" id="UP000243106"/>
    </source>
</evidence>
<sequence>MSSVIIARDEATLEPAEFATIASVLHECSGIRLNEGNGRLVVSRLSRRLRELGLNGFAEYARLVTDPGQREERYRMVLALTTNTTRFFREPEHFEILAAELLPVLAVRAASGHQARLWSAGCSSGEEAWSLAAVVLEGFSNAAKCGLRILATDIDREVLERAETGIYPEEAASMIPPARRAVMFEPAPDRPGFLSIRPALRALVTFRYMNFVEPWPVQGPFDAILCRNVAIYMDEATQRALWCGLERVLDEGGYLFLGHSERLGPGFEHALELCGKTSFRRPANRRGGTLQGS</sequence>
<dbReference type="PIRSF" id="PIRSF000410">
    <property type="entry name" value="CheR"/>
    <property type="match status" value="1"/>
</dbReference>
<feature type="domain" description="CheR-type methyltransferase" evidence="7">
    <location>
        <begin position="6"/>
        <end position="284"/>
    </location>
</feature>
<evidence type="ECO:0000259" key="7">
    <source>
        <dbReference type="PROSITE" id="PS50123"/>
    </source>
</evidence>
<feature type="binding site" evidence="6">
    <location>
        <position position="153"/>
    </location>
    <ligand>
        <name>S-adenosyl-L-methionine</name>
        <dbReference type="ChEBI" id="CHEBI:59789"/>
    </ligand>
</feature>
<dbReference type="InterPro" id="IPR036804">
    <property type="entry name" value="CheR_N_sf"/>
</dbReference>
<dbReference type="Pfam" id="PF03705">
    <property type="entry name" value="CheR_N"/>
    <property type="match status" value="1"/>
</dbReference>
<dbReference type="InterPro" id="IPR050903">
    <property type="entry name" value="Bact_Chemotaxis_MeTrfase"/>
</dbReference>
<keyword evidence="2 5" id="KW-0489">Methyltransferase</keyword>
<dbReference type="SUPFAM" id="SSF53335">
    <property type="entry name" value="S-adenosyl-L-methionine-dependent methyltransferases"/>
    <property type="match status" value="1"/>
</dbReference>
<dbReference type="InterPro" id="IPR022641">
    <property type="entry name" value="CheR_N"/>
</dbReference>
<dbReference type="InterPro" id="IPR022642">
    <property type="entry name" value="CheR_C"/>
</dbReference>
<proteinExistence type="predicted"/>
<evidence type="ECO:0000256" key="2">
    <source>
        <dbReference type="ARBA" id="ARBA00022603"/>
    </source>
</evidence>
<accession>A0A1I5ZER9</accession>
<dbReference type="PANTHER" id="PTHR24422:SF19">
    <property type="entry name" value="CHEMOTAXIS PROTEIN METHYLTRANSFERASE"/>
    <property type="match status" value="1"/>
</dbReference>